<dbReference type="Proteomes" id="UP000284706">
    <property type="component" value="Unassembled WGS sequence"/>
</dbReference>
<dbReference type="InParanoid" id="A0A409W296"/>
<evidence type="ECO:0000313" key="2">
    <source>
        <dbReference type="Proteomes" id="UP000284706"/>
    </source>
</evidence>
<evidence type="ECO:0000313" key="1">
    <source>
        <dbReference type="EMBL" id="PPQ72641.1"/>
    </source>
</evidence>
<keyword evidence="2" id="KW-1185">Reference proteome</keyword>
<reference evidence="1 2" key="1">
    <citation type="journal article" date="2018" name="Evol. Lett.">
        <title>Horizontal gene cluster transfer increased hallucinogenic mushroom diversity.</title>
        <authorList>
            <person name="Reynolds H.T."/>
            <person name="Vijayakumar V."/>
            <person name="Gluck-Thaler E."/>
            <person name="Korotkin H.B."/>
            <person name="Matheny P.B."/>
            <person name="Slot J.C."/>
        </authorList>
    </citation>
    <scope>NUCLEOTIDE SEQUENCE [LARGE SCALE GENOMIC DNA]</scope>
    <source>
        <strain evidence="1 2">SRW20</strain>
    </source>
</reference>
<dbReference type="EMBL" id="NHYE01005447">
    <property type="protein sequence ID" value="PPQ72641.1"/>
    <property type="molecule type" value="Genomic_DNA"/>
</dbReference>
<sequence length="68" mass="7578">MFSQAECPLLTINVYVNAEAALITSIRGVKQGQDRGEGLLKQEGWIKARKWDTKIDYSTLGPAKNAWP</sequence>
<name>A0A409W296_9AGAR</name>
<dbReference type="AlphaFoldDB" id="A0A409W296"/>
<comment type="caution">
    <text evidence="1">The sequence shown here is derived from an EMBL/GenBank/DDBJ whole genome shotgun (WGS) entry which is preliminary data.</text>
</comment>
<protein>
    <submittedName>
        <fullName evidence="1">Uncharacterized protein</fullName>
    </submittedName>
</protein>
<proteinExistence type="predicted"/>
<gene>
    <name evidence="1" type="ORF">CVT26_004348</name>
</gene>
<accession>A0A409W296</accession>
<organism evidence="1 2">
    <name type="scientific">Gymnopilus dilepis</name>
    <dbReference type="NCBI Taxonomy" id="231916"/>
    <lineage>
        <taxon>Eukaryota</taxon>
        <taxon>Fungi</taxon>
        <taxon>Dikarya</taxon>
        <taxon>Basidiomycota</taxon>
        <taxon>Agaricomycotina</taxon>
        <taxon>Agaricomycetes</taxon>
        <taxon>Agaricomycetidae</taxon>
        <taxon>Agaricales</taxon>
        <taxon>Agaricineae</taxon>
        <taxon>Hymenogastraceae</taxon>
        <taxon>Gymnopilus</taxon>
    </lineage>
</organism>